<evidence type="ECO:0000256" key="4">
    <source>
        <dbReference type="PROSITE-ProRule" id="PRU00409"/>
    </source>
</evidence>
<dbReference type="GO" id="GO:0016874">
    <property type="term" value="F:ligase activity"/>
    <property type="evidence" value="ECO:0007669"/>
    <property type="project" value="UniProtKB-KW"/>
</dbReference>
<dbReference type="SUPFAM" id="SSF56059">
    <property type="entry name" value="Glutathione synthetase ATP-binding domain-like"/>
    <property type="match status" value="1"/>
</dbReference>
<evidence type="ECO:0000256" key="1">
    <source>
        <dbReference type="ARBA" id="ARBA00022598"/>
    </source>
</evidence>
<evidence type="ECO:0000256" key="2">
    <source>
        <dbReference type="ARBA" id="ARBA00022741"/>
    </source>
</evidence>
<dbReference type="PROSITE" id="PS50975">
    <property type="entry name" value="ATP_GRASP"/>
    <property type="match status" value="1"/>
</dbReference>
<protein>
    <recommendedName>
        <fullName evidence="5">ATP-grasp domain-containing protein</fullName>
    </recommendedName>
</protein>
<dbReference type="InterPro" id="IPR013815">
    <property type="entry name" value="ATP_grasp_subdomain_1"/>
</dbReference>
<dbReference type="PANTHER" id="PTHR43585">
    <property type="entry name" value="FUMIPYRROLE BIOSYNTHESIS PROTEIN C"/>
    <property type="match status" value="1"/>
</dbReference>
<dbReference type="Pfam" id="PF13535">
    <property type="entry name" value="ATP-grasp_4"/>
    <property type="match status" value="1"/>
</dbReference>
<dbReference type="Gene3D" id="3.40.50.20">
    <property type="match status" value="1"/>
</dbReference>
<evidence type="ECO:0000313" key="6">
    <source>
        <dbReference type="EMBL" id="OHA82475.1"/>
    </source>
</evidence>
<evidence type="ECO:0000313" key="7">
    <source>
        <dbReference type="Proteomes" id="UP000178817"/>
    </source>
</evidence>
<dbReference type="InterPro" id="IPR040570">
    <property type="entry name" value="LAL_C2"/>
</dbReference>
<sequence length="411" mass="44348">MAGTEIKKGLLVVSGGILQTFALKRARELGIETYLVDGSEHCAARNLADHFYLISTRDADGIATLAKDLASQGKIQGVYTQGADVEHIVALAAHAAGLPGIDPESAFNCNNKVRTRRLLTEHGVSKVPFVVVESLADADTLVARVGYPCYVKPIDNSASRGMTRLTSSAGLSKAIEDALNACFIEKAVLIEKEITGIEYSVDTILYNGVLYPAGISDRVFQTKEAYAVQSGSRTPSLLPAATQDEMYRKMRDAAKAVGISDGAFKGDLIVRDDTGEVEIIEITARTSGGHDSQLRKPLSFGIDLMKATMDIALGQPLDPLDLIPRWVKWSSTFAIFPEPGIVKKISGLDEALAIPGVADITLLVKEGDMVKPYIHSATRTNFITCVTDTYEQLLALENKIRDTLHIETIPA</sequence>
<dbReference type="AlphaFoldDB" id="A0A1G2SBS2"/>
<name>A0A1G2SBS2_9BACT</name>
<dbReference type="EMBL" id="MHUV01000006">
    <property type="protein sequence ID" value="OHA82475.1"/>
    <property type="molecule type" value="Genomic_DNA"/>
</dbReference>
<evidence type="ECO:0000259" key="5">
    <source>
        <dbReference type="PROSITE" id="PS50975"/>
    </source>
</evidence>
<comment type="caution">
    <text evidence="6">The sequence shown here is derived from an EMBL/GenBank/DDBJ whole genome shotgun (WGS) entry which is preliminary data.</text>
</comment>
<dbReference type="InterPro" id="IPR016185">
    <property type="entry name" value="PreATP-grasp_dom_sf"/>
</dbReference>
<dbReference type="GO" id="GO:0046872">
    <property type="term" value="F:metal ion binding"/>
    <property type="evidence" value="ECO:0007669"/>
    <property type="project" value="InterPro"/>
</dbReference>
<dbReference type="GO" id="GO:0005524">
    <property type="term" value="F:ATP binding"/>
    <property type="evidence" value="ECO:0007669"/>
    <property type="project" value="UniProtKB-UniRule"/>
</dbReference>
<proteinExistence type="predicted"/>
<dbReference type="InterPro" id="IPR011761">
    <property type="entry name" value="ATP-grasp"/>
</dbReference>
<organism evidence="6 7">
    <name type="scientific">Candidatus Yonathbacteria bacterium RIFCSPLOWO2_01_FULL_43_27</name>
    <dbReference type="NCBI Taxonomy" id="1802726"/>
    <lineage>
        <taxon>Bacteria</taxon>
        <taxon>Candidatus Yonathiibacteriota</taxon>
    </lineage>
</organism>
<evidence type="ECO:0000256" key="3">
    <source>
        <dbReference type="ARBA" id="ARBA00022840"/>
    </source>
</evidence>
<dbReference type="Proteomes" id="UP000178817">
    <property type="component" value="Unassembled WGS sequence"/>
</dbReference>
<feature type="domain" description="ATP-grasp" evidence="5">
    <location>
        <begin position="116"/>
        <end position="313"/>
    </location>
</feature>
<keyword evidence="2 4" id="KW-0547">Nucleotide-binding</keyword>
<accession>A0A1G2SBS2</accession>
<dbReference type="InterPro" id="IPR052032">
    <property type="entry name" value="ATP-dep_AA_Ligase"/>
</dbReference>
<reference evidence="6 7" key="1">
    <citation type="journal article" date="2016" name="Nat. Commun.">
        <title>Thousands of microbial genomes shed light on interconnected biogeochemical processes in an aquifer system.</title>
        <authorList>
            <person name="Anantharaman K."/>
            <person name="Brown C.T."/>
            <person name="Hug L.A."/>
            <person name="Sharon I."/>
            <person name="Castelle C.J."/>
            <person name="Probst A.J."/>
            <person name="Thomas B.C."/>
            <person name="Singh A."/>
            <person name="Wilkins M.J."/>
            <person name="Karaoz U."/>
            <person name="Brodie E.L."/>
            <person name="Williams K.H."/>
            <person name="Hubbard S.S."/>
            <person name="Banfield J.F."/>
        </authorList>
    </citation>
    <scope>NUCLEOTIDE SEQUENCE [LARGE SCALE GENOMIC DNA]</scope>
</reference>
<dbReference type="Gene3D" id="3.30.470.20">
    <property type="entry name" value="ATP-grasp fold, B domain"/>
    <property type="match status" value="1"/>
</dbReference>
<dbReference type="Gene3D" id="3.30.1490.20">
    <property type="entry name" value="ATP-grasp fold, A domain"/>
    <property type="match status" value="1"/>
</dbReference>
<dbReference type="PANTHER" id="PTHR43585:SF2">
    <property type="entry name" value="ATP-GRASP ENZYME FSQD"/>
    <property type="match status" value="1"/>
</dbReference>
<gene>
    <name evidence="6" type="ORF">A3B07_02525</name>
</gene>
<dbReference type="Pfam" id="PF18603">
    <property type="entry name" value="LAL_C2"/>
    <property type="match status" value="1"/>
</dbReference>
<keyword evidence="3 4" id="KW-0067">ATP-binding</keyword>
<dbReference type="STRING" id="1802726.A3B07_02525"/>
<keyword evidence="1" id="KW-0436">Ligase</keyword>
<dbReference type="SUPFAM" id="SSF52440">
    <property type="entry name" value="PreATP-grasp domain"/>
    <property type="match status" value="1"/>
</dbReference>